<dbReference type="Proteomes" id="UP001187859">
    <property type="component" value="Unassembled WGS sequence"/>
</dbReference>
<dbReference type="EMBL" id="JASGOQ010000001">
    <property type="protein sequence ID" value="MDV5392007.1"/>
    <property type="molecule type" value="Genomic_DNA"/>
</dbReference>
<reference evidence="2" key="2">
    <citation type="submission" date="2023-05" db="EMBL/GenBank/DDBJ databases">
        <title>Colonisation of extended spectrum b-lactamase- and carbapenemase-producing bacteria on hospital surfaces from low- and middle-income countries.</title>
        <authorList>
            <person name="Nieto-Rosado M."/>
            <person name="Sands K."/>
            <person name="Iregbu K."/>
            <person name="Zahra R."/>
            <person name="Mazarati J.B."/>
            <person name="Mehtar S."/>
            <person name="Barnards-Group B."/>
            <person name="Walsh T.R."/>
        </authorList>
    </citation>
    <scope>NUCLEOTIDE SEQUENCE</scope>
    <source>
        <strain evidence="2">PP-E493</strain>
    </source>
</reference>
<gene>
    <name evidence="1" type="ORF">ODY93_12080</name>
    <name evidence="2" type="ORF">QM089_17520</name>
</gene>
<evidence type="ECO:0000313" key="3">
    <source>
        <dbReference type="Proteomes" id="UP001159075"/>
    </source>
</evidence>
<name>A0A1E3UW28_9GAMM</name>
<evidence type="ECO:0000313" key="1">
    <source>
        <dbReference type="EMBL" id="MDI5832307.1"/>
    </source>
</evidence>
<reference evidence="1 3" key="1">
    <citation type="submission" date="2022-09" db="EMBL/GenBank/DDBJ databases">
        <title>The outer-membrane cytochrome OmcA is essential for infection of Shewanella oneidensis by a zebrafish-associated bacteriophage.</title>
        <authorList>
            <person name="Grenfell A.W."/>
            <person name="Intile P."/>
            <person name="Mcfarlane J."/>
            <person name="Leung D."/>
            <person name="Abdalla K."/>
            <person name="Wold M."/>
            <person name="Kees E."/>
            <person name="Gralnick J."/>
        </authorList>
    </citation>
    <scope>NUCLEOTIDE SEQUENCE [LARGE SCALE GENOMIC DNA]</scope>
    <source>
        <strain evidence="1 3">NF-5</strain>
    </source>
</reference>
<dbReference type="OrthoDB" id="5772064at2"/>
<organism evidence="2 4">
    <name type="scientific">Shewanella xiamenensis</name>
    <dbReference type="NCBI Taxonomy" id="332186"/>
    <lineage>
        <taxon>Bacteria</taxon>
        <taxon>Pseudomonadati</taxon>
        <taxon>Pseudomonadota</taxon>
        <taxon>Gammaproteobacteria</taxon>
        <taxon>Alteromonadales</taxon>
        <taxon>Shewanellaceae</taxon>
        <taxon>Shewanella</taxon>
    </lineage>
</organism>
<accession>A0A1E3UW28</accession>
<dbReference type="AlphaFoldDB" id="A0A1E3UW28"/>
<keyword evidence="3" id="KW-1185">Reference proteome</keyword>
<dbReference type="EMBL" id="JAOTLW010000011">
    <property type="protein sequence ID" value="MDI5832307.1"/>
    <property type="molecule type" value="Genomic_DNA"/>
</dbReference>
<protein>
    <submittedName>
        <fullName evidence="2">Uncharacterized protein</fullName>
    </submittedName>
</protein>
<dbReference type="Proteomes" id="UP001159075">
    <property type="component" value="Unassembled WGS sequence"/>
</dbReference>
<evidence type="ECO:0000313" key="2">
    <source>
        <dbReference type="EMBL" id="MDV5392007.1"/>
    </source>
</evidence>
<sequence>MKGRLTQFSHILGSVTFKSSMMLAFTAVVVASLAFGVEKLTAGNDTSACACSSDTRYNNSLPSSHPNNRCAEQAQTLSWKTWLTGKNRSSQFHFVDLLELLHGHQDKPIDDMKPANSQQSY</sequence>
<proteinExistence type="predicted"/>
<comment type="caution">
    <text evidence="2">The sequence shown here is derived from an EMBL/GenBank/DDBJ whole genome shotgun (WGS) entry which is preliminary data.</text>
</comment>
<evidence type="ECO:0000313" key="4">
    <source>
        <dbReference type="Proteomes" id="UP001187859"/>
    </source>
</evidence>
<dbReference type="RefSeq" id="WP_037425148.1">
    <property type="nucleotide sequence ID" value="NZ_BLRF01000029.1"/>
</dbReference>